<dbReference type="Proteomes" id="UP000765509">
    <property type="component" value="Unassembled WGS sequence"/>
</dbReference>
<dbReference type="AlphaFoldDB" id="A0A9Q3BFG4"/>
<proteinExistence type="predicted"/>
<gene>
    <name evidence="1" type="ORF">O181_004386</name>
</gene>
<protein>
    <submittedName>
        <fullName evidence="1">Uncharacterized protein</fullName>
    </submittedName>
</protein>
<comment type="caution">
    <text evidence="1">The sequence shown here is derived from an EMBL/GenBank/DDBJ whole genome shotgun (WGS) entry which is preliminary data.</text>
</comment>
<accession>A0A9Q3BFG4</accession>
<evidence type="ECO:0000313" key="1">
    <source>
        <dbReference type="EMBL" id="MBW0464671.1"/>
    </source>
</evidence>
<evidence type="ECO:0000313" key="2">
    <source>
        <dbReference type="Proteomes" id="UP000765509"/>
    </source>
</evidence>
<reference evidence="1" key="1">
    <citation type="submission" date="2021-03" db="EMBL/GenBank/DDBJ databases">
        <title>Draft genome sequence of rust myrtle Austropuccinia psidii MF-1, a brazilian biotype.</title>
        <authorList>
            <person name="Quecine M.C."/>
            <person name="Pachon D.M.R."/>
            <person name="Bonatelli M.L."/>
            <person name="Correr F.H."/>
            <person name="Franceschini L.M."/>
            <person name="Leite T.F."/>
            <person name="Margarido G.R.A."/>
            <person name="Almeida C.A."/>
            <person name="Ferrarezi J.A."/>
            <person name="Labate C.A."/>
        </authorList>
    </citation>
    <scope>NUCLEOTIDE SEQUENCE</scope>
    <source>
        <strain evidence="1">MF-1</strain>
    </source>
</reference>
<name>A0A9Q3BFG4_9BASI</name>
<keyword evidence="2" id="KW-1185">Reference proteome</keyword>
<dbReference type="EMBL" id="AVOT02000845">
    <property type="protein sequence ID" value="MBW0464671.1"/>
    <property type="molecule type" value="Genomic_DNA"/>
</dbReference>
<sequence length="90" mass="9918">MSAFKLLPQTQASLPSPEILIYDGFHFPAFPHQMISFIFPASNPLTILSNEPFKKQSVCLQNTHSTSFDGITVFRSAPYAPGVATPFDKS</sequence>
<organism evidence="1 2">
    <name type="scientific">Austropuccinia psidii MF-1</name>
    <dbReference type="NCBI Taxonomy" id="1389203"/>
    <lineage>
        <taxon>Eukaryota</taxon>
        <taxon>Fungi</taxon>
        <taxon>Dikarya</taxon>
        <taxon>Basidiomycota</taxon>
        <taxon>Pucciniomycotina</taxon>
        <taxon>Pucciniomycetes</taxon>
        <taxon>Pucciniales</taxon>
        <taxon>Sphaerophragmiaceae</taxon>
        <taxon>Austropuccinia</taxon>
    </lineage>
</organism>